<dbReference type="SMART" id="SM00448">
    <property type="entry name" value="REC"/>
    <property type="match status" value="1"/>
</dbReference>
<name>A0ABQ2BG85_9SPHI</name>
<keyword evidence="5" id="KW-1185">Reference proteome</keyword>
<dbReference type="Gene3D" id="3.40.50.2300">
    <property type="match status" value="1"/>
</dbReference>
<organism evidence="4 5">
    <name type="scientific">Pedobacter mendelii</name>
    <dbReference type="NCBI Taxonomy" id="1908240"/>
    <lineage>
        <taxon>Bacteria</taxon>
        <taxon>Pseudomonadati</taxon>
        <taxon>Bacteroidota</taxon>
        <taxon>Sphingobacteriia</taxon>
        <taxon>Sphingobacteriales</taxon>
        <taxon>Sphingobacteriaceae</taxon>
        <taxon>Pedobacter</taxon>
    </lineage>
</organism>
<evidence type="ECO:0000256" key="1">
    <source>
        <dbReference type="ARBA" id="ARBA00022553"/>
    </source>
</evidence>
<proteinExistence type="predicted"/>
<dbReference type="InterPro" id="IPR001789">
    <property type="entry name" value="Sig_transdc_resp-reg_receiver"/>
</dbReference>
<gene>
    <name evidence="4" type="ORF">GCM10008119_18000</name>
</gene>
<dbReference type="PANTHER" id="PTHR44591">
    <property type="entry name" value="STRESS RESPONSE REGULATOR PROTEIN 1"/>
    <property type="match status" value="1"/>
</dbReference>
<feature type="domain" description="Response regulatory" evidence="3">
    <location>
        <begin position="20"/>
        <end position="134"/>
    </location>
</feature>
<feature type="modified residue" description="4-aspartylphosphate" evidence="2">
    <location>
        <position position="69"/>
    </location>
</feature>
<evidence type="ECO:0000259" key="3">
    <source>
        <dbReference type="PROSITE" id="PS50110"/>
    </source>
</evidence>
<sequence>MVVYSSSGTGRVKKIQMSKRICVLEDNDDIREIISFILEEEHYEVSVYANVKDFINREKKPKPDVFLLDVMLPDGNGLDVCNLLKADCATKGIPVMMMSANYKKVDIQKACKAEDFIPKPFDIANLLSKIGVYANA</sequence>
<evidence type="ECO:0000256" key="2">
    <source>
        <dbReference type="PROSITE-ProRule" id="PRU00169"/>
    </source>
</evidence>
<dbReference type="SUPFAM" id="SSF52172">
    <property type="entry name" value="CheY-like"/>
    <property type="match status" value="1"/>
</dbReference>
<dbReference type="EMBL" id="BMDJ01000004">
    <property type="protein sequence ID" value="GGI25506.1"/>
    <property type="molecule type" value="Genomic_DNA"/>
</dbReference>
<dbReference type="InterPro" id="IPR011006">
    <property type="entry name" value="CheY-like_superfamily"/>
</dbReference>
<dbReference type="PANTHER" id="PTHR44591:SF3">
    <property type="entry name" value="RESPONSE REGULATORY DOMAIN-CONTAINING PROTEIN"/>
    <property type="match status" value="1"/>
</dbReference>
<dbReference type="PROSITE" id="PS50110">
    <property type="entry name" value="RESPONSE_REGULATORY"/>
    <property type="match status" value="1"/>
</dbReference>
<reference evidence="5" key="1">
    <citation type="journal article" date="2019" name="Int. J. Syst. Evol. Microbiol.">
        <title>The Global Catalogue of Microorganisms (GCM) 10K type strain sequencing project: providing services to taxonomists for standard genome sequencing and annotation.</title>
        <authorList>
            <consortium name="The Broad Institute Genomics Platform"/>
            <consortium name="The Broad Institute Genome Sequencing Center for Infectious Disease"/>
            <person name="Wu L."/>
            <person name="Ma J."/>
        </authorList>
    </citation>
    <scope>NUCLEOTIDE SEQUENCE [LARGE SCALE GENOMIC DNA]</scope>
    <source>
        <strain evidence="5">CCM 8939</strain>
    </source>
</reference>
<evidence type="ECO:0000313" key="5">
    <source>
        <dbReference type="Proteomes" id="UP000645390"/>
    </source>
</evidence>
<accession>A0ABQ2BG85</accession>
<dbReference type="Pfam" id="PF00072">
    <property type="entry name" value="Response_reg"/>
    <property type="match status" value="1"/>
</dbReference>
<keyword evidence="1 2" id="KW-0597">Phosphoprotein</keyword>
<dbReference type="InterPro" id="IPR050595">
    <property type="entry name" value="Bact_response_regulator"/>
</dbReference>
<dbReference type="Proteomes" id="UP000645390">
    <property type="component" value="Unassembled WGS sequence"/>
</dbReference>
<comment type="caution">
    <text evidence="4">The sequence shown here is derived from an EMBL/GenBank/DDBJ whole genome shotgun (WGS) entry which is preliminary data.</text>
</comment>
<protein>
    <recommendedName>
        <fullName evidence="3">Response regulatory domain-containing protein</fullName>
    </recommendedName>
</protein>
<evidence type="ECO:0000313" key="4">
    <source>
        <dbReference type="EMBL" id="GGI25506.1"/>
    </source>
</evidence>